<dbReference type="InterPro" id="IPR002110">
    <property type="entry name" value="Ankyrin_rpt"/>
</dbReference>
<dbReference type="SUPFAM" id="SSF48403">
    <property type="entry name" value="Ankyrin repeat"/>
    <property type="match status" value="1"/>
</dbReference>
<keyword evidence="3 5" id="KW-0040">ANK repeat</keyword>
<feature type="repeat" description="ANK" evidence="5">
    <location>
        <begin position="217"/>
        <end position="249"/>
    </location>
</feature>
<dbReference type="InterPro" id="IPR035984">
    <property type="entry name" value="Acyl-CoA-binding_sf"/>
</dbReference>
<dbReference type="EMBL" id="GGFL01004036">
    <property type="protein sequence ID" value="MBW68214.1"/>
    <property type="molecule type" value="Transcribed_RNA"/>
</dbReference>
<evidence type="ECO:0000259" key="7">
    <source>
        <dbReference type="PROSITE" id="PS51228"/>
    </source>
</evidence>
<feature type="region of interest" description="Disordered" evidence="6">
    <location>
        <begin position="104"/>
        <end position="145"/>
    </location>
</feature>
<evidence type="ECO:0000313" key="8">
    <source>
        <dbReference type="EMBL" id="MBW68214.1"/>
    </source>
</evidence>
<keyword evidence="2" id="KW-0677">Repeat</keyword>
<dbReference type="Gene3D" id="1.25.40.20">
    <property type="entry name" value="Ankyrin repeat-containing domain"/>
    <property type="match status" value="1"/>
</dbReference>
<dbReference type="InterPro" id="IPR000582">
    <property type="entry name" value="Acyl-CoA-binding_protein"/>
</dbReference>
<reference evidence="8" key="1">
    <citation type="submission" date="2018-01" db="EMBL/GenBank/DDBJ databases">
        <title>An insight into the sialome of Amazonian anophelines.</title>
        <authorList>
            <person name="Ribeiro J.M."/>
            <person name="Scarpassa V."/>
            <person name="Calvo E."/>
        </authorList>
    </citation>
    <scope>NUCLEOTIDE SEQUENCE</scope>
</reference>
<protein>
    <recommendedName>
        <fullName evidence="1">Acyl-CoA-binding domain-containing protein 6</fullName>
    </recommendedName>
</protein>
<dbReference type="PROSITE" id="PS50297">
    <property type="entry name" value="ANK_REP_REGION"/>
    <property type="match status" value="1"/>
</dbReference>
<dbReference type="PRINTS" id="PR00689">
    <property type="entry name" value="ACOABINDINGP"/>
</dbReference>
<dbReference type="SUPFAM" id="SSF47027">
    <property type="entry name" value="Acyl-CoA binding protein"/>
    <property type="match status" value="1"/>
</dbReference>
<keyword evidence="4" id="KW-0446">Lipid-binding</keyword>
<dbReference type="Gene3D" id="1.20.80.10">
    <property type="match status" value="1"/>
</dbReference>
<dbReference type="PANTHER" id="PTHR24119">
    <property type="entry name" value="ACYL-COA-BINDING DOMAIN-CONTAINING PROTEIN 6"/>
    <property type="match status" value="1"/>
</dbReference>
<dbReference type="Pfam" id="PF12796">
    <property type="entry name" value="Ank_2"/>
    <property type="match status" value="1"/>
</dbReference>
<dbReference type="PROSITE" id="PS51228">
    <property type="entry name" value="ACB_2"/>
    <property type="match status" value="1"/>
</dbReference>
<accession>A0A2M4CSA2</accession>
<dbReference type="InterPro" id="IPR036770">
    <property type="entry name" value="Ankyrin_rpt-contain_sf"/>
</dbReference>
<organism evidence="8">
    <name type="scientific">Anopheles darlingi</name>
    <name type="common">Mosquito</name>
    <dbReference type="NCBI Taxonomy" id="43151"/>
    <lineage>
        <taxon>Eukaryota</taxon>
        <taxon>Metazoa</taxon>
        <taxon>Ecdysozoa</taxon>
        <taxon>Arthropoda</taxon>
        <taxon>Hexapoda</taxon>
        <taxon>Insecta</taxon>
        <taxon>Pterygota</taxon>
        <taxon>Neoptera</taxon>
        <taxon>Endopterygota</taxon>
        <taxon>Diptera</taxon>
        <taxon>Nematocera</taxon>
        <taxon>Culicoidea</taxon>
        <taxon>Culicidae</taxon>
        <taxon>Anophelinae</taxon>
        <taxon>Anopheles</taxon>
    </lineage>
</organism>
<sequence length="268" mass="29323">MPNVEKEEEEDDNFLDEDSDPLAERFACATKFLERNTNTFQQVHLLQFYGLYKQATVGPCNTTKPGIFNMQARAKWFAWHELGQLDAKAAMVRYEQLLNELHPSWRPNEGERSNAHAGVQPATSNGWVSVSVPKRNDDDDDADAGPSDDRLLACIKAGNADGVREALAELDGALNRLNQLDDSGLAIIHWAADRGNAPILQSVLDAPGIDVNLRDSEGQTALHYASSCGYVDCIELLLAHNADRAVVDGNGETCADVAFNETVKSLLA</sequence>
<evidence type="ECO:0000256" key="3">
    <source>
        <dbReference type="ARBA" id="ARBA00023043"/>
    </source>
</evidence>
<dbReference type="AlphaFoldDB" id="A0A2M4CSA2"/>
<feature type="domain" description="ACB" evidence="7">
    <location>
        <begin position="22"/>
        <end position="107"/>
    </location>
</feature>
<dbReference type="InterPro" id="IPR014352">
    <property type="entry name" value="FERM/acyl-CoA-bd_prot_sf"/>
</dbReference>
<evidence type="ECO:0000256" key="2">
    <source>
        <dbReference type="ARBA" id="ARBA00022737"/>
    </source>
</evidence>
<evidence type="ECO:0000256" key="4">
    <source>
        <dbReference type="ARBA" id="ARBA00023121"/>
    </source>
</evidence>
<dbReference type="VEuPathDB" id="VectorBase:ADAR2_004136"/>
<evidence type="ECO:0000256" key="1">
    <source>
        <dbReference type="ARBA" id="ARBA00018419"/>
    </source>
</evidence>
<feature type="repeat" description="ANK" evidence="5">
    <location>
        <begin position="183"/>
        <end position="216"/>
    </location>
</feature>
<evidence type="ECO:0000256" key="5">
    <source>
        <dbReference type="PROSITE-ProRule" id="PRU00023"/>
    </source>
</evidence>
<dbReference type="GO" id="GO:0000062">
    <property type="term" value="F:fatty-acyl-CoA binding"/>
    <property type="evidence" value="ECO:0007669"/>
    <property type="project" value="InterPro"/>
</dbReference>
<dbReference type="PANTHER" id="PTHR24119:SF0">
    <property type="entry name" value="ACYL-COA-BINDING DOMAIN-CONTAINING PROTEIN 6"/>
    <property type="match status" value="1"/>
</dbReference>
<dbReference type="SMART" id="SM00248">
    <property type="entry name" value="ANK"/>
    <property type="match status" value="2"/>
</dbReference>
<dbReference type="PROSITE" id="PS50088">
    <property type="entry name" value="ANK_REPEAT"/>
    <property type="match status" value="2"/>
</dbReference>
<evidence type="ECO:0000256" key="6">
    <source>
        <dbReference type="SAM" id="MobiDB-lite"/>
    </source>
</evidence>
<proteinExistence type="predicted"/>
<dbReference type="Pfam" id="PF00887">
    <property type="entry name" value="ACBP"/>
    <property type="match status" value="1"/>
</dbReference>
<name>A0A2M4CSA2_ANODA</name>